<evidence type="ECO:0000313" key="3">
    <source>
        <dbReference type="Proteomes" id="UP000034054"/>
    </source>
</evidence>
<keyword evidence="1" id="KW-0812">Transmembrane</keyword>
<evidence type="ECO:0008006" key="4">
    <source>
        <dbReference type="Google" id="ProtNLM"/>
    </source>
</evidence>
<dbReference type="AlphaFoldDB" id="A0A0G1XQE8"/>
<keyword evidence="1" id="KW-0472">Membrane</keyword>
<gene>
    <name evidence="2" type="ORF">UY76_C0008G0004</name>
</gene>
<keyword evidence="1" id="KW-1133">Transmembrane helix</keyword>
<evidence type="ECO:0000256" key="1">
    <source>
        <dbReference type="SAM" id="Phobius"/>
    </source>
</evidence>
<protein>
    <recommendedName>
        <fullName evidence="4">Thioredoxin-like fold domain-containing protein</fullName>
    </recommendedName>
</protein>
<dbReference type="Gene3D" id="3.40.30.10">
    <property type="entry name" value="Glutaredoxin"/>
    <property type="match status" value="1"/>
</dbReference>
<name>A0A0G1XQE8_9BACT</name>
<reference evidence="2 3" key="1">
    <citation type="journal article" date="2015" name="Nature">
        <title>rRNA introns, odd ribosomes, and small enigmatic genomes across a large radiation of phyla.</title>
        <authorList>
            <person name="Brown C.T."/>
            <person name="Hug L.A."/>
            <person name="Thomas B.C."/>
            <person name="Sharon I."/>
            <person name="Castelle C.J."/>
            <person name="Singh A."/>
            <person name="Wilkins M.J."/>
            <person name="Williams K.H."/>
            <person name="Banfield J.F."/>
        </authorList>
    </citation>
    <scope>NUCLEOTIDE SEQUENCE [LARGE SCALE GENOMIC DNA]</scope>
</reference>
<sequence>MKKEKIMYSVGYGILGFVLLSGALLIWNARMTIDIQVAEAEEAAKPAEIELTLIAPSNCDQCLDGNILMEEIEKQDVRILGSVTFLADSEEGLALIEAYGITRVPAILVQGQYDKENVKEVLVSLGGEEQNGALVIEIKLPVYVDLTQNNVVGLVEATYLTDSSCLDCYDTAQHKSILENNFGMTIAFEQRIDAQSSAGRALIDQYAITQTPTVLLSSQALAYERLATAWKQVGTIEEDGTFVFRNNSALGSVIYKNLETGEVVRPKTSDE</sequence>
<feature type="transmembrane region" description="Helical" evidence="1">
    <location>
        <begin position="6"/>
        <end position="27"/>
    </location>
</feature>
<dbReference type="EMBL" id="LCRH01000008">
    <property type="protein sequence ID" value="KKW33131.1"/>
    <property type="molecule type" value="Genomic_DNA"/>
</dbReference>
<proteinExistence type="predicted"/>
<dbReference type="Proteomes" id="UP000034054">
    <property type="component" value="Unassembled WGS sequence"/>
</dbReference>
<accession>A0A0G1XQE8</accession>
<evidence type="ECO:0000313" key="2">
    <source>
        <dbReference type="EMBL" id="KKW33131.1"/>
    </source>
</evidence>
<comment type="caution">
    <text evidence="2">The sequence shown here is derived from an EMBL/GenBank/DDBJ whole genome shotgun (WGS) entry which is preliminary data.</text>
</comment>
<organism evidence="2 3">
    <name type="scientific">Candidatus Uhrbacteria bacterium GW2011_GWA2_52_8d</name>
    <dbReference type="NCBI Taxonomy" id="1618979"/>
    <lineage>
        <taxon>Bacteria</taxon>
        <taxon>Candidatus Uhriibacteriota</taxon>
    </lineage>
</organism>